<organism evidence="1 2">
    <name type="scientific">Gossypium stocksii</name>
    <dbReference type="NCBI Taxonomy" id="47602"/>
    <lineage>
        <taxon>Eukaryota</taxon>
        <taxon>Viridiplantae</taxon>
        <taxon>Streptophyta</taxon>
        <taxon>Embryophyta</taxon>
        <taxon>Tracheophyta</taxon>
        <taxon>Spermatophyta</taxon>
        <taxon>Magnoliopsida</taxon>
        <taxon>eudicotyledons</taxon>
        <taxon>Gunneridae</taxon>
        <taxon>Pentapetalae</taxon>
        <taxon>rosids</taxon>
        <taxon>malvids</taxon>
        <taxon>Malvales</taxon>
        <taxon>Malvaceae</taxon>
        <taxon>Malvoideae</taxon>
        <taxon>Gossypium</taxon>
    </lineage>
</organism>
<protein>
    <submittedName>
        <fullName evidence="1">Uncharacterized protein</fullName>
    </submittedName>
</protein>
<accession>A0A9D4AG55</accession>
<dbReference type="Proteomes" id="UP000828251">
    <property type="component" value="Unassembled WGS sequence"/>
</dbReference>
<evidence type="ECO:0000313" key="1">
    <source>
        <dbReference type="EMBL" id="KAH1114571.1"/>
    </source>
</evidence>
<proteinExistence type="predicted"/>
<name>A0A9D4AG55_9ROSI</name>
<keyword evidence="2" id="KW-1185">Reference proteome</keyword>
<gene>
    <name evidence="1" type="ORF">J1N35_007949</name>
</gene>
<dbReference type="EMBL" id="JAIQCV010000003">
    <property type="protein sequence ID" value="KAH1114571.1"/>
    <property type="molecule type" value="Genomic_DNA"/>
</dbReference>
<comment type="caution">
    <text evidence="1">The sequence shown here is derived from an EMBL/GenBank/DDBJ whole genome shotgun (WGS) entry which is preliminary data.</text>
</comment>
<dbReference type="AlphaFoldDB" id="A0A9D4AG55"/>
<sequence length="67" mass="7639">MQSETVTFRKSLRAGFITLSRELNLRVVHVILLYKLALGSYELGLVNWVYNLALRSSSPCRPLEVES</sequence>
<evidence type="ECO:0000313" key="2">
    <source>
        <dbReference type="Proteomes" id="UP000828251"/>
    </source>
</evidence>
<reference evidence="1 2" key="1">
    <citation type="journal article" date="2021" name="Plant Biotechnol. J.">
        <title>Multi-omics assisted identification of the key and species-specific regulatory components of drought-tolerant mechanisms in Gossypium stocksii.</title>
        <authorList>
            <person name="Yu D."/>
            <person name="Ke L."/>
            <person name="Zhang D."/>
            <person name="Wu Y."/>
            <person name="Sun Y."/>
            <person name="Mei J."/>
            <person name="Sun J."/>
            <person name="Sun Y."/>
        </authorList>
    </citation>
    <scope>NUCLEOTIDE SEQUENCE [LARGE SCALE GENOMIC DNA]</scope>
    <source>
        <strain evidence="2">cv. E1</strain>
        <tissue evidence="1">Leaf</tissue>
    </source>
</reference>